<gene>
    <name evidence="2" type="ORF">OLEA9_A012427</name>
</gene>
<feature type="region of interest" description="Disordered" evidence="1">
    <location>
        <begin position="1"/>
        <end position="23"/>
    </location>
</feature>
<protein>
    <submittedName>
        <fullName evidence="2">Uncharacterized protein</fullName>
    </submittedName>
</protein>
<reference evidence="2 3" key="1">
    <citation type="submission" date="2019-12" db="EMBL/GenBank/DDBJ databases">
        <authorList>
            <person name="Alioto T."/>
            <person name="Alioto T."/>
            <person name="Gomez Garrido J."/>
        </authorList>
    </citation>
    <scope>NUCLEOTIDE SEQUENCE [LARGE SCALE GENOMIC DNA]</scope>
</reference>
<dbReference type="Gramene" id="OE9A012427T1">
    <property type="protein sequence ID" value="OE9A012427C1"/>
    <property type="gene ID" value="OE9A012427"/>
</dbReference>
<organism evidence="2 3">
    <name type="scientific">Olea europaea subsp. europaea</name>
    <dbReference type="NCBI Taxonomy" id="158383"/>
    <lineage>
        <taxon>Eukaryota</taxon>
        <taxon>Viridiplantae</taxon>
        <taxon>Streptophyta</taxon>
        <taxon>Embryophyta</taxon>
        <taxon>Tracheophyta</taxon>
        <taxon>Spermatophyta</taxon>
        <taxon>Magnoliopsida</taxon>
        <taxon>eudicotyledons</taxon>
        <taxon>Gunneridae</taxon>
        <taxon>Pentapetalae</taxon>
        <taxon>asterids</taxon>
        <taxon>lamiids</taxon>
        <taxon>Lamiales</taxon>
        <taxon>Oleaceae</taxon>
        <taxon>Oleeae</taxon>
        <taxon>Olea</taxon>
    </lineage>
</organism>
<comment type="caution">
    <text evidence="2">The sequence shown here is derived from an EMBL/GenBank/DDBJ whole genome shotgun (WGS) entry which is preliminary data.</text>
</comment>
<dbReference type="Proteomes" id="UP000594638">
    <property type="component" value="Unassembled WGS sequence"/>
</dbReference>
<sequence length="109" mass="12431">PFVTVPGARRRRRRRQSVPERAQRLSPFSRSIRCQFPEAPLTAHCLQPHPSFILGAQRRRLRLLKAVGTLIMEGFAEQFLSFPDVVAGRFEDTTGSNENDRYIEGGHDV</sequence>
<feature type="non-terminal residue" evidence="2">
    <location>
        <position position="109"/>
    </location>
</feature>
<accession>A0A8S0Q2I7</accession>
<evidence type="ECO:0000313" key="3">
    <source>
        <dbReference type="Proteomes" id="UP000594638"/>
    </source>
</evidence>
<evidence type="ECO:0000313" key="2">
    <source>
        <dbReference type="EMBL" id="CAA2961107.1"/>
    </source>
</evidence>
<dbReference type="AlphaFoldDB" id="A0A8S0Q2I7"/>
<keyword evidence="3" id="KW-1185">Reference proteome</keyword>
<evidence type="ECO:0000256" key="1">
    <source>
        <dbReference type="SAM" id="MobiDB-lite"/>
    </source>
</evidence>
<dbReference type="EMBL" id="CACTIH010000498">
    <property type="protein sequence ID" value="CAA2961107.1"/>
    <property type="molecule type" value="Genomic_DNA"/>
</dbReference>
<proteinExistence type="predicted"/>
<name>A0A8S0Q2I7_OLEEU</name>